<dbReference type="AlphaFoldDB" id="A0A8J6J6J2"/>
<feature type="domain" description="HTH cro/C1-type" evidence="1">
    <location>
        <begin position="6"/>
        <end position="60"/>
    </location>
</feature>
<dbReference type="GO" id="GO:0003677">
    <property type="term" value="F:DNA binding"/>
    <property type="evidence" value="ECO:0007669"/>
    <property type="project" value="InterPro"/>
</dbReference>
<dbReference type="SMART" id="SM00530">
    <property type="entry name" value="HTH_XRE"/>
    <property type="match status" value="1"/>
</dbReference>
<accession>A0A8J6J6J2</accession>
<keyword evidence="3" id="KW-1185">Reference proteome</keyword>
<proteinExistence type="predicted"/>
<evidence type="ECO:0000313" key="2">
    <source>
        <dbReference type="EMBL" id="MBC5733691.1"/>
    </source>
</evidence>
<dbReference type="SUPFAM" id="SSF47413">
    <property type="entry name" value="lambda repressor-like DNA-binding domains"/>
    <property type="match status" value="1"/>
</dbReference>
<dbReference type="Gene3D" id="1.10.260.40">
    <property type="entry name" value="lambda repressor-like DNA-binding domains"/>
    <property type="match status" value="1"/>
</dbReference>
<dbReference type="PROSITE" id="PS50943">
    <property type="entry name" value="HTH_CROC1"/>
    <property type="match status" value="1"/>
</dbReference>
<evidence type="ECO:0000259" key="1">
    <source>
        <dbReference type="PROSITE" id="PS50943"/>
    </source>
</evidence>
<dbReference type="Proteomes" id="UP000661435">
    <property type="component" value="Unassembled WGS sequence"/>
</dbReference>
<dbReference type="Pfam" id="PF01381">
    <property type="entry name" value="HTH_3"/>
    <property type="match status" value="1"/>
</dbReference>
<dbReference type="InterPro" id="IPR010982">
    <property type="entry name" value="Lambda_DNA-bd_dom_sf"/>
</dbReference>
<sequence length="72" mass="8612">MHFGRLEDLRVDHDKTQIEIAQYLNLNREVYRRYEKGIREIPVWALLKLADFYQTSTDYILGRTDHPSPPHA</sequence>
<dbReference type="EMBL" id="JACOPP010000009">
    <property type="protein sequence ID" value="MBC5733691.1"/>
    <property type="molecule type" value="Genomic_DNA"/>
</dbReference>
<reference evidence="2" key="1">
    <citation type="submission" date="2020-08" db="EMBL/GenBank/DDBJ databases">
        <title>Genome public.</title>
        <authorList>
            <person name="Liu C."/>
            <person name="Sun Q."/>
        </authorList>
    </citation>
    <scope>NUCLEOTIDE SEQUENCE</scope>
    <source>
        <strain evidence="2">NSJ-51</strain>
    </source>
</reference>
<dbReference type="RefSeq" id="WP_186907583.1">
    <property type="nucleotide sequence ID" value="NZ_JACOPP010000009.1"/>
</dbReference>
<comment type="caution">
    <text evidence="2">The sequence shown here is derived from an EMBL/GenBank/DDBJ whole genome shotgun (WGS) entry which is preliminary data.</text>
</comment>
<name>A0A8J6J6J2_9FIRM</name>
<dbReference type="InterPro" id="IPR001387">
    <property type="entry name" value="Cro/C1-type_HTH"/>
</dbReference>
<dbReference type="CDD" id="cd00093">
    <property type="entry name" value="HTH_XRE"/>
    <property type="match status" value="1"/>
</dbReference>
<evidence type="ECO:0000313" key="3">
    <source>
        <dbReference type="Proteomes" id="UP000661435"/>
    </source>
</evidence>
<protein>
    <submittedName>
        <fullName evidence="2">Helix-turn-helix transcriptional regulator</fullName>
    </submittedName>
</protein>
<gene>
    <name evidence="2" type="ORF">H8S57_08100</name>
</gene>
<organism evidence="2 3">
    <name type="scientific">Lawsonibacter hominis</name>
    <dbReference type="NCBI Taxonomy" id="2763053"/>
    <lineage>
        <taxon>Bacteria</taxon>
        <taxon>Bacillati</taxon>
        <taxon>Bacillota</taxon>
        <taxon>Clostridia</taxon>
        <taxon>Eubacteriales</taxon>
        <taxon>Oscillospiraceae</taxon>
        <taxon>Lawsonibacter</taxon>
    </lineage>
</organism>